<keyword evidence="1" id="KW-0812">Transmembrane</keyword>
<evidence type="ECO:0000313" key="2">
    <source>
        <dbReference type="EMBL" id="CAH9128698.1"/>
    </source>
</evidence>
<organism evidence="2 3">
    <name type="scientific">Cuscuta epithymum</name>
    <dbReference type="NCBI Taxonomy" id="186058"/>
    <lineage>
        <taxon>Eukaryota</taxon>
        <taxon>Viridiplantae</taxon>
        <taxon>Streptophyta</taxon>
        <taxon>Embryophyta</taxon>
        <taxon>Tracheophyta</taxon>
        <taxon>Spermatophyta</taxon>
        <taxon>Magnoliopsida</taxon>
        <taxon>eudicotyledons</taxon>
        <taxon>Gunneridae</taxon>
        <taxon>Pentapetalae</taxon>
        <taxon>asterids</taxon>
        <taxon>lamiids</taxon>
        <taxon>Solanales</taxon>
        <taxon>Convolvulaceae</taxon>
        <taxon>Cuscuteae</taxon>
        <taxon>Cuscuta</taxon>
        <taxon>Cuscuta subgen. Cuscuta</taxon>
    </lineage>
</organism>
<accession>A0AAV0EZJ2</accession>
<dbReference type="EMBL" id="CAMAPF010000951">
    <property type="protein sequence ID" value="CAH9128698.1"/>
    <property type="molecule type" value="Genomic_DNA"/>
</dbReference>
<keyword evidence="3" id="KW-1185">Reference proteome</keyword>
<comment type="caution">
    <text evidence="2">The sequence shown here is derived from an EMBL/GenBank/DDBJ whole genome shotgun (WGS) entry which is preliminary data.</text>
</comment>
<keyword evidence="1" id="KW-1133">Transmembrane helix</keyword>
<evidence type="ECO:0000313" key="3">
    <source>
        <dbReference type="Proteomes" id="UP001152523"/>
    </source>
</evidence>
<dbReference type="AlphaFoldDB" id="A0AAV0EZJ2"/>
<keyword evidence="1" id="KW-0472">Membrane</keyword>
<feature type="transmembrane region" description="Helical" evidence="1">
    <location>
        <begin position="30"/>
        <end position="48"/>
    </location>
</feature>
<gene>
    <name evidence="2" type="ORF">CEPIT_LOCUS29277</name>
</gene>
<sequence length="116" mass="12670">MWYIYGAGVVTTAAVLWIEAVATKLTPAEFLIKVLMVTKVAAPIVTIWRQRRWRIVAVAADFDDGGLAEDGDAGVGGRSEGGWLETVGAWREVFSICRCPNFRLTGLVQCALNELL</sequence>
<dbReference type="Proteomes" id="UP001152523">
    <property type="component" value="Unassembled WGS sequence"/>
</dbReference>
<name>A0AAV0EZJ2_9ASTE</name>
<protein>
    <submittedName>
        <fullName evidence="2">Uncharacterized protein</fullName>
    </submittedName>
</protein>
<proteinExistence type="predicted"/>
<reference evidence="2" key="1">
    <citation type="submission" date="2022-07" db="EMBL/GenBank/DDBJ databases">
        <authorList>
            <person name="Macas J."/>
            <person name="Novak P."/>
            <person name="Neumann P."/>
        </authorList>
    </citation>
    <scope>NUCLEOTIDE SEQUENCE</scope>
</reference>
<evidence type="ECO:0000256" key="1">
    <source>
        <dbReference type="SAM" id="Phobius"/>
    </source>
</evidence>